<feature type="transmembrane region" description="Helical" evidence="11">
    <location>
        <begin position="43"/>
        <end position="61"/>
    </location>
</feature>
<evidence type="ECO:0000313" key="13">
    <source>
        <dbReference type="EMBL" id="MBD7977286.1"/>
    </source>
</evidence>
<comment type="subcellular location">
    <subcellularLocation>
        <location evidence="1">Cell membrane</location>
        <topology evidence="1">Multi-pass membrane protein</topology>
    </subcellularLocation>
</comment>
<evidence type="ECO:0000256" key="10">
    <source>
        <dbReference type="PROSITE-ProRule" id="PRU00284"/>
    </source>
</evidence>
<evidence type="ECO:0000256" key="9">
    <source>
        <dbReference type="ARBA" id="ARBA00029447"/>
    </source>
</evidence>
<evidence type="ECO:0000256" key="8">
    <source>
        <dbReference type="ARBA" id="ARBA00023224"/>
    </source>
</evidence>
<feature type="transmembrane region" description="Helical" evidence="11">
    <location>
        <begin position="18"/>
        <end position="37"/>
    </location>
</feature>
<dbReference type="SUPFAM" id="SSF58104">
    <property type="entry name" value="Methyl-accepting chemotaxis protein (MCP) signaling domain"/>
    <property type="match status" value="1"/>
</dbReference>
<evidence type="ECO:0000256" key="2">
    <source>
        <dbReference type="ARBA" id="ARBA00022475"/>
    </source>
</evidence>
<accession>A0ABR8TND5</accession>
<keyword evidence="2" id="KW-1003">Cell membrane</keyword>
<dbReference type="Gene3D" id="1.10.287.950">
    <property type="entry name" value="Methyl-accepting chemotaxis protein"/>
    <property type="match status" value="1"/>
</dbReference>
<feature type="transmembrane region" description="Helical" evidence="11">
    <location>
        <begin position="142"/>
        <end position="164"/>
    </location>
</feature>
<name>A0ABR8TND5_9PSED</name>
<proteinExistence type="inferred from homology"/>
<reference evidence="13 14" key="1">
    <citation type="submission" date="2020-08" db="EMBL/GenBank/DDBJ databases">
        <title>A Genomic Blueprint of the Chicken Gut Microbiome.</title>
        <authorList>
            <person name="Gilroy R."/>
            <person name="Ravi A."/>
            <person name="Getino M."/>
            <person name="Pursley I."/>
            <person name="Horton D.L."/>
            <person name="Alikhan N.-F."/>
            <person name="Baker D."/>
            <person name="Gharbi K."/>
            <person name="Hall N."/>
            <person name="Watson M."/>
            <person name="Adriaenssens E.M."/>
            <person name="Foster-Nyarko E."/>
            <person name="Jarju S."/>
            <person name="Secka A."/>
            <person name="Antonio M."/>
            <person name="Oren A."/>
            <person name="Chaudhuri R."/>
            <person name="La Ragione R.M."/>
            <person name="Hildebrand F."/>
            <person name="Pallen M.J."/>
        </authorList>
    </citation>
    <scope>NUCLEOTIDE SEQUENCE [LARGE SCALE GENOMIC DNA]</scope>
    <source>
        <strain evidence="13 14">Sa2CUA2</strain>
    </source>
</reference>
<dbReference type="Proteomes" id="UP000611945">
    <property type="component" value="Unassembled WGS sequence"/>
</dbReference>
<dbReference type="PANTHER" id="PTHR32089:SF39">
    <property type="entry name" value="METHYL-ACCEPTING CHEMOTAXIS PROTEIN HLYB"/>
    <property type="match status" value="1"/>
</dbReference>
<comment type="similarity">
    <text evidence="9">Belongs to the methyl-accepting chemotaxis (MCP) protein family.</text>
</comment>
<evidence type="ECO:0000256" key="11">
    <source>
        <dbReference type="SAM" id="Phobius"/>
    </source>
</evidence>
<sequence length="500" mass="54501">MTSHSHSLLAHYHKADRIMLGVVWFMFLYALVIAAWQDNWPQALIIGGLTAGAMSFLVQLIPGQRMLRCMIGVAFMIMAALHINLGHGMVEMHFGIFVLLAFLLYYHDWLPIVIAAATTTVHHLVFFVLQQRGLNIFLIPEGDWPIVFLHAFYVVLETAILVYLARSSLATAQEGAALTKAIACLTPDSERIDLTPRIQQRGRIALRFNEFLNYLAELVGAVKRDMRALESTTASLNQATQHLREGSNLQLEQTAQMVNAMEEMASAIENVAEHAAHAAVTAQSVNSKALEGRSVVADAHDEIAKLAAHIESANQTVQSLATHSKHVGKVLEVISSIASQTNLLALNAAIEAARAGEQGRGFAVVADEVRNLAQRTANSTSEIQGILSRLQSESLEAASVMQNSRLGVIQCVKGSQLASDLLESMAGEIEAISEMNTLIAAATHEQTAVTEEVGQHLRSIKDVAEHTAVNARQLEQDGKQLRVLSERLDQLSGRFSSADK</sequence>
<evidence type="ECO:0000256" key="1">
    <source>
        <dbReference type="ARBA" id="ARBA00004651"/>
    </source>
</evidence>
<protein>
    <submittedName>
        <fullName evidence="13">Methyl-accepting chemotaxis protein</fullName>
    </submittedName>
</protein>
<dbReference type="CDD" id="cd11386">
    <property type="entry name" value="MCP_signal"/>
    <property type="match status" value="1"/>
</dbReference>
<evidence type="ECO:0000256" key="5">
    <source>
        <dbReference type="ARBA" id="ARBA00022692"/>
    </source>
</evidence>
<dbReference type="InterPro" id="IPR004089">
    <property type="entry name" value="MCPsignal_dom"/>
</dbReference>
<feature type="domain" description="Methyl-accepting transducer" evidence="12">
    <location>
        <begin position="225"/>
        <end position="461"/>
    </location>
</feature>
<keyword evidence="7 11" id="KW-0472">Membrane</keyword>
<keyword evidence="8 10" id="KW-0807">Transducer</keyword>
<dbReference type="SMART" id="SM00283">
    <property type="entry name" value="MA"/>
    <property type="match status" value="1"/>
</dbReference>
<dbReference type="PROSITE" id="PS50111">
    <property type="entry name" value="CHEMOTAXIS_TRANSDUC_2"/>
    <property type="match status" value="1"/>
</dbReference>
<evidence type="ECO:0000256" key="6">
    <source>
        <dbReference type="ARBA" id="ARBA00022989"/>
    </source>
</evidence>
<dbReference type="InterPro" id="IPR004090">
    <property type="entry name" value="Chemotax_Me-accpt_rcpt"/>
</dbReference>
<keyword evidence="3" id="KW-0488">Methylation</keyword>
<evidence type="ECO:0000256" key="3">
    <source>
        <dbReference type="ARBA" id="ARBA00022481"/>
    </source>
</evidence>
<keyword evidence="4" id="KW-0145">Chemotaxis</keyword>
<gene>
    <name evidence="13" type="ORF">H9642_08780</name>
</gene>
<evidence type="ECO:0000256" key="7">
    <source>
        <dbReference type="ARBA" id="ARBA00023136"/>
    </source>
</evidence>
<dbReference type="RefSeq" id="WP_251836054.1">
    <property type="nucleotide sequence ID" value="NZ_JACSQG010000003.1"/>
</dbReference>
<dbReference type="PRINTS" id="PR00260">
    <property type="entry name" value="CHEMTRNSDUCR"/>
</dbReference>
<dbReference type="EMBL" id="JACSQG010000003">
    <property type="protein sequence ID" value="MBD7977286.1"/>
    <property type="molecule type" value="Genomic_DNA"/>
</dbReference>
<evidence type="ECO:0000313" key="14">
    <source>
        <dbReference type="Proteomes" id="UP000611945"/>
    </source>
</evidence>
<evidence type="ECO:0000259" key="12">
    <source>
        <dbReference type="PROSITE" id="PS50111"/>
    </source>
</evidence>
<feature type="transmembrane region" description="Helical" evidence="11">
    <location>
        <begin position="109"/>
        <end position="130"/>
    </location>
</feature>
<dbReference type="PANTHER" id="PTHR32089">
    <property type="entry name" value="METHYL-ACCEPTING CHEMOTAXIS PROTEIN MCPB"/>
    <property type="match status" value="1"/>
</dbReference>
<organism evidence="13 14">
    <name type="scientific">Serpens gallinarum</name>
    <dbReference type="NCBI Taxonomy" id="2763075"/>
    <lineage>
        <taxon>Bacteria</taxon>
        <taxon>Pseudomonadati</taxon>
        <taxon>Pseudomonadota</taxon>
        <taxon>Gammaproteobacteria</taxon>
        <taxon>Pseudomonadales</taxon>
        <taxon>Pseudomonadaceae</taxon>
        <taxon>Pseudomonas</taxon>
    </lineage>
</organism>
<keyword evidence="14" id="KW-1185">Reference proteome</keyword>
<dbReference type="Pfam" id="PF00015">
    <property type="entry name" value="MCPsignal"/>
    <property type="match status" value="1"/>
</dbReference>
<feature type="transmembrane region" description="Helical" evidence="11">
    <location>
        <begin position="73"/>
        <end position="103"/>
    </location>
</feature>
<evidence type="ECO:0000256" key="4">
    <source>
        <dbReference type="ARBA" id="ARBA00022500"/>
    </source>
</evidence>
<comment type="caution">
    <text evidence="13">The sequence shown here is derived from an EMBL/GenBank/DDBJ whole genome shotgun (WGS) entry which is preliminary data.</text>
</comment>
<keyword evidence="6 11" id="KW-1133">Transmembrane helix</keyword>
<keyword evidence="5 11" id="KW-0812">Transmembrane</keyword>